<dbReference type="SUPFAM" id="SSF54695">
    <property type="entry name" value="POZ domain"/>
    <property type="match status" value="1"/>
</dbReference>
<dbReference type="InterPro" id="IPR051481">
    <property type="entry name" value="BTB-POZ/Galectin-3-binding"/>
</dbReference>
<dbReference type="InterPro" id="IPR011333">
    <property type="entry name" value="SKP1/BTB/POZ_sf"/>
</dbReference>
<evidence type="ECO:0000313" key="3">
    <source>
        <dbReference type="Proteomes" id="UP000655588"/>
    </source>
</evidence>
<proteinExistence type="predicted"/>
<dbReference type="Pfam" id="PF00651">
    <property type="entry name" value="BTB"/>
    <property type="match status" value="1"/>
</dbReference>
<evidence type="ECO:0000313" key="2">
    <source>
        <dbReference type="EMBL" id="KAF3428021.1"/>
    </source>
</evidence>
<dbReference type="Gene3D" id="1.25.40.420">
    <property type="match status" value="1"/>
</dbReference>
<dbReference type="PANTHER" id="PTHR24410:SF46">
    <property type="entry name" value="SERINE-ENRICHED PROTEIN"/>
    <property type="match status" value="1"/>
</dbReference>
<reference evidence="2" key="1">
    <citation type="submission" date="2019-11" db="EMBL/GenBank/DDBJ databases">
        <title>The nuclear and mitochondrial genomes of Frieseomelitta varia - a highly eusocial stingless bee (Meliponini) with a permanently sterile worker caste.</title>
        <authorList>
            <person name="Freitas F.C.P."/>
            <person name="Lourenco A.P."/>
            <person name="Nunes F.M.F."/>
            <person name="Paschoal A.R."/>
            <person name="Abreu F.C.P."/>
            <person name="Barbin F.O."/>
            <person name="Bataglia L."/>
            <person name="Cardoso-Junior C.A.M."/>
            <person name="Cervoni M.S."/>
            <person name="Silva S.R."/>
            <person name="Dalarmi F."/>
            <person name="Del Lama M.A."/>
            <person name="Depintor T.S."/>
            <person name="Ferreira K.M."/>
            <person name="Goria P.S."/>
            <person name="Jaskot M.C."/>
            <person name="Lago D.C."/>
            <person name="Luna-Lucena D."/>
            <person name="Moda L.M."/>
            <person name="Nascimento L."/>
            <person name="Pedrino M."/>
            <person name="Rabico F.O."/>
            <person name="Sanches F.C."/>
            <person name="Santos D.E."/>
            <person name="Santos C.G."/>
            <person name="Vieira J."/>
            <person name="Lopes T.F."/>
            <person name="Barchuk A.R."/>
            <person name="Hartfelder K."/>
            <person name="Simoes Z.L.P."/>
            <person name="Bitondi M.M.G."/>
            <person name="Pinheiro D.G."/>
        </authorList>
    </citation>
    <scope>NUCLEOTIDE SEQUENCE</scope>
    <source>
        <strain evidence="2">USP_RPSP 00005682</strain>
        <tissue evidence="2">Whole individual</tissue>
    </source>
</reference>
<dbReference type="EMBL" id="WNWW01000235">
    <property type="protein sequence ID" value="KAF3428021.1"/>
    <property type="molecule type" value="Genomic_DNA"/>
</dbReference>
<dbReference type="Gene3D" id="3.30.710.10">
    <property type="entry name" value="Potassium Channel Kv1.1, Chain A"/>
    <property type="match status" value="1"/>
</dbReference>
<evidence type="ECO:0000259" key="1">
    <source>
        <dbReference type="Pfam" id="PF00651"/>
    </source>
</evidence>
<keyword evidence="3" id="KW-1185">Reference proteome</keyword>
<gene>
    <name evidence="2" type="ORF">E2986_13315</name>
</gene>
<protein>
    <recommendedName>
        <fullName evidence="1">BTB domain-containing protein</fullName>
    </recommendedName>
</protein>
<dbReference type="InterPro" id="IPR000210">
    <property type="entry name" value="BTB/POZ_dom"/>
</dbReference>
<sequence>MRKYWKFQIKRRRRRKKQRNSWRCRDSACAPTRRKSTERSSRRRSACPRRSTLRVSRIFLDFVTQFDIIEFDPKTFKILLNYLQTGSCPLTCSNIPGLICAAEHYDLPELLQACFHHAKQFLRIEIVCVMLCALENYCWRYTSASELVNMILAFIETRAYQLFQNPDFLTLSESMVQMIMGRGLEVGEIKKFEAMLEWAKNRIKDRKSSKVDPKVEFKCIMERLSRDLKLHRITPQELIRIVLPSKAIRNEKILETLMYQANSGIYRNVDSYLEAYQKKVQNQESFDCGM</sequence>
<feature type="domain" description="BTB" evidence="1">
    <location>
        <begin position="65"/>
        <end position="120"/>
    </location>
</feature>
<dbReference type="PANTHER" id="PTHR24410">
    <property type="entry name" value="HL07962P-RELATED"/>
    <property type="match status" value="1"/>
</dbReference>
<accession>A0A833VQ98</accession>
<dbReference type="AlphaFoldDB" id="A0A833VQ98"/>
<dbReference type="Proteomes" id="UP000655588">
    <property type="component" value="Unassembled WGS sequence"/>
</dbReference>
<comment type="caution">
    <text evidence="2">The sequence shown here is derived from an EMBL/GenBank/DDBJ whole genome shotgun (WGS) entry which is preliminary data.</text>
</comment>
<name>A0A833VQ98_9HYME</name>
<organism evidence="2 3">
    <name type="scientific">Frieseomelitta varia</name>
    <dbReference type="NCBI Taxonomy" id="561572"/>
    <lineage>
        <taxon>Eukaryota</taxon>
        <taxon>Metazoa</taxon>
        <taxon>Ecdysozoa</taxon>
        <taxon>Arthropoda</taxon>
        <taxon>Hexapoda</taxon>
        <taxon>Insecta</taxon>
        <taxon>Pterygota</taxon>
        <taxon>Neoptera</taxon>
        <taxon>Endopterygota</taxon>
        <taxon>Hymenoptera</taxon>
        <taxon>Apocrita</taxon>
        <taxon>Aculeata</taxon>
        <taxon>Apoidea</taxon>
        <taxon>Anthophila</taxon>
        <taxon>Apidae</taxon>
        <taxon>Frieseomelitta</taxon>
    </lineage>
</organism>